<proteinExistence type="predicted"/>
<protein>
    <submittedName>
        <fullName evidence="2">Uncharacterized protein</fullName>
    </submittedName>
</protein>
<sequence length="161" mass="17898">MEDTTTLRFLLIAALASLVLSQSNTTSSTWQTSTNMADDIHKDTTVGIIEGSLSDQDVFSEYSQYNTTLSSPDVQKTVNYHTSLRGMKEVRKDDVTTNFQSDVTNRLVSPNAPSGVTEEVIISDGESTNETSTKYVATPRQLKTVDVGRMWYRDSEVRETV</sequence>
<dbReference type="AlphaFoldDB" id="A0ABD0L8Z3"/>
<keyword evidence="3" id="KW-1185">Reference proteome</keyword>
<gene>
    <name evidence="2" type="ORF">BaRGS_00013035</name>
</gene>
<name>A0ABD0L8Z3_9CAEN</name>
<feature type="chain" id="PRO_5044885159" evidence="1">
    <location>
        <begin position="22"/>
        <end position="161"/>
    </location>
</feature>
<evidence type="ECO:0000256" key="1">
    <source>
        <dbReference type="SAM" id="SignalP"/>
    </source>
</evidence>
<reference evidence="2 3" key="1">
    <citation type="journal article" date="2023" name="Sci. Data">
        <title>Genome assembly of the Korean intertidal mud-creeper Batillaria attramentaria.</title>
        <authorList>
            <person name="Patra A.K."/>
            <person name="Ho P.T."/>
            <person name="Jun S."/>
            <person name="Lee S.J."/>
            <person name="Kim Y."/>
            <person name="Won Y.J."/>
        </authorList>
    </citation>
    <scope>NUCLEOTIDE SEQUENCE [LARGE SCALE GENOMIC DNA]</scope>
    <source>
        <strain evidence="2">Wonlab-2016</strain>
    </source>
</reference>
<keyword evidence="1" id="KW-0732">Signal</keyword>
<evidence type="ECO:0000313" key="3">
    <source>
        <dbReference type="Proteomes" id="UP001519460"/>
    </source>
</evidence>
<evidence type="ECO:0000313" key="2">
    <source>
        <dbReference type="EMBL" id="KAK7495815.1"/>
    </source>
</evidence>
<accession>A0ABD0L8Z3</accession>
<comment type="caution">
    <text evidence="2">The sequence shown here is derived from an EMBL/GenBank/DDBJ whole genome shotgun (WGS) entry which is preliminary data.</text>
</comment>
<dbReference type="EMBL" id="JACVVK020000072">
    <property type="protein sequence ID" value="KAK7495815.1"/>
    <property type="molecule type" value="Genomic_DNA"/>
</dbReference>
<feature type="signal peptide" evidence="1">
    <location>
        <begin position="1"/>
        <end position="21"/>
    </location>
</feature>
<dbReference type="Proteomes" id="UP001519460">
    <property type="component" value="Unassembled WGS sequence"/>
</dbReference>
<organism evidence="2 3">
    <name type="scientific">Batillaria attramentaria</name>
    <dbReference type="NCBI Taxonomy" id="370345"/>
    <lineage>
        <taxon>Eukaryota</taxon>
        <taxon>Metazoa</taxon>
        <taxon>Spiralia</taxon>
        <taxon>Lophotrochozoa</taxon>
        <taxon>Mollusca</taxon>
        <taxon>Gastropoda</taxon>
        <taxon>Caenogastropoda</taxon>
        <taxon>Sorbeoconcha</taxon>
        <taxon>Cerithioidea</taxon>
        <taxon>Batillariidae</taxon>
        <taxon>Batillaria</taxon>
    </lineage>
</organism>